<keyword evidence="5" id="KW-0441">Lipid A biosynthesis</keyword>
<evidence type="ECO:0000256" key="1">
    <source>
        <dbReference type="ARBA" id="ARBA00002056"/>
    </source>
</evidence>
<dbReference type="Pfam" id="PF02684">
    <property type="entry name" value="LpxB"/>
    <property type="match status" value="1"/>
</dbReference>
<evidence type="ECO:0000256" key="10">
    <source>
        <dbReference type="NCBIfam" id="TIGR00215"/>
    </source>
</evidence>
<evidence type="ECO:0000256" key="4">
    <source>
        <dbReference type="ARBA" id="ARBA00022516"/>
    </source>
</evidence>
<dbReference type="GO" id="GO:0016020">
    <property type="term" value="C:membrane"/>
    <property type="evidence" value="ECO:0007669"/>
    <property type="project" value="GOC"/>
</dbReference>
<evidence type="ECO:0000256" key="6">
    <source>
        <dbReference type="ARBA" id="ARBA00022676"/>
    </source>
</evidence>
<evidence type="ECO:0000256" key="5">
    <source>
        <dbReference type="ARBA" id="ARBA00022556"/>
    </source>
</evidence>
<sequence>MVNPMSKKVVFSLGDPSAEKILNSILPLLESKDWEFYGITGNLLEKKITSLGRIEDISATGVFEILPKIPRIFKVRGNLLRFLEREKPQILVAMDSPGFNLPLIKEAKKLGVKRVVYFILPQVWAWKESRKYHLAQYADVLISILPFEREYFKEFPHVEFHFVGHPSVELLDKIPTETPKGCYFVIFPGSRKNEIKKHAKVLYQATSIAVKELGLKAVLLTFKNFKGLLKPLRKLSKVVYLDENPQKGLFLIKHAKFGWIKSGTTALETALLETPHLIFYKTNPLTHFLAKRLVKVPHLHLANIVLGERVVPELLQGELTPKNLLKTTYHILEIGDYQRDQFRILKKLLNPKGGSVLKRIAEIIRGEMEKF</sequence>
<evidence type="ECO:0000256" key="7">
    <source>
        <dbReference type="ARBA" id="ARBA00022679"/>
    </source>
</evidence>
<dbReference type="AlphaFoldDB" id="A0A9D0YQV4"/>
<name>A0A9D0YQV4_AQUAO</name>
<accession>A0A9D0YQV4</accession>
<keyword evidence="7 11" id="KW-0808">Transferase</keyword>
<protein>
    <recommendedName>
        <fullName evidence="3 10">Lipid-A-disaccharide synthase</fullName>
        <ecNumber evidence="2 10">2.4.1.182</ecNumber>
    </recommendedName>
</protein>
<evidence type="ECO:0000256" key="8">
    <source>
        <dbReference type="ARBA" id="ARBA00023098"/>
    </source>
</evidence>
<evidence type="ECO:0000256" key="2">
    <source>
        <dbReference type="ARBA" id="ARBA00012687"/>
    </source>
</evidence>
<dbReference type="GO" id="GO:0008915">
    <property type="term" value="F:lipid-A-disaccharide synthase activity"/>
    <property type="evidence" value="ECO:0007669"/>
    <property type="project" value="UniProtKB-UniRule"/>
</dbReference>
<evidence type="ECO:0000256" key="3">
    <source>
        <dbReference type="ARBA" id="ARBA00020902"/>
    </source>
</evidence>
<comment type="caution">
    <text evidence="11">The sequence shown here is derived from an EMBL/GenBank/DDBJ whole genome shotgun (WGS) entry which is preliminary data.</text>
</comment>
<keyword evidence="6 11" id="KW-0328">Glycosyltransferase</keyword>
<dbReference type="GO" id="GO:0005543">
    <property type="term" value="F:phospholipid binding"/>
    <property type="evidence" value="ECO:0007669"/>
    <property type="project" value="TreeGrafter"/>
</dbReference>
<dbReference type="InterPro" id="IPR003835">
    <property type="entry name" value="Glyco_trans_19"/>
</dbReference>
<dbReference type="GO" id="GO:0009245">
    <property type="term" value="P:lipid A biosynthetic process"/>
    <property type="evidence" value="ECO:0007669"/>
    <property type="project" value="UniProtKB-UniRule"/>
</dbReference>
<reference evidence="11" key="1">
    <citation type="journal article" date="2020" name="ISME J.">
        <title>Gammaproteobacteria mediating utilization of methyl-, sulfur- and petroleum organic compounds in deep ocean hydrothermal plumes.</title>
        <authorList>
            <person name="Zhou Z."/>
            <person name="Liu Y."/>
            <person name="Pan J."/>
            <person name="Cron B.R."/>
            <person name="Toner B.M."/>
            <person name="Anantharaman K."/>
            <person name="Breier J.A."/>
            <person name="Dick G.J."/>
            <person name="Li M."/>
        </authorList>
    </citation>
    <scope>NUCLEOTIDE SEQUENCE</scope>
    <source>
        <strain evidence="11">SZUA-1501</strain>
    </source>
</reference>
<proteinExistence type="predicted"/>
<dbReference type="SUPFAM" id="SSF53756">
    <property type="entry name" value="UDP-Glycosyltransferase/glycogen phosphorylase"/>
    <property type="match status" value="1"/>
</dbReference>
<evidence type="ECO:0000256" key="9">
    <source>
        <dbReference type="ARBA" id="ARBA00048975"/>
    </source>
</evidence>
<keyword evidence="4" id="KW-0444">Lipid biosynthesis</keyword>
<comment type="catalytic activity">
    <reaction evidence="9">
        <text>a lipid X + a UDP-2-N,3-O-bis[(3R)-3-hydroxyacyl]-alpha-D-glucosamine = a lipid A disaccharide + UDP + H(+)</text>
        <dbReference type="Rhea" id="RHEA:67828"/>
        <dbReference type="ChEBI" id="CHEBI:15378"/>
        <dbReference type="ChEBI" id="CHEBI:58223"/>
        <dbReference type="ChEBI" id="CHEBI:137748"/>
        <dbReference type="ChEBI" id="CHEBI:176338"/>
        <dbReference type="ChEBI" id="CHEBI:176343"/>
        <dbReference type="EC" id="2.4.1.182"/>
    </reaction>
</comment>
<gene>
    <name evidence="11" type="primary">lpxB</name>
    <name evidence="11" type="ORF">EYH37_03930</name>
</gene>
<dbReference type="PANTHER" id="PTHR30372:SF4">
    <property type="entry name" value="LIPID-A-DISACCHARIDE SYNTHASE, MITOCHONDRIAL-RELATED"/>
    <property type="match status" value="1"/>
</dbReference>
<dbReference type="PANTHER" id="PTHR30372">
    <property type="entry name" value="LIPID-A-DISACCHARIDE SYNTHASE"/>
    <property type="match status" value="1"/>
</dbReference>
<evidence type="ECO:0000313" key="12">
    <source>
        <dbReference type="Proteomes" id="UP000606463"/>
    </source>
</evidence>
<dbReference type="NCBIfam" id="TIGR00215">
    <property type="entry name" value="lpxB"/>
    <property type="match status" value="1"/>
</dbReference>
<organism evidence="11 12">
    <name type="scientific">Aquifex aeolicus</name>
    <dbReference type="NCBI Taxonomy" id="63363"/>
    <lineage>
        <taxon>Bacteria</taxon>
        <taxon>Pseudomonadati</taxon>
        <taxon>Aquificota</taxon>
        <taxon>Aquificia</taxon>
        <taxon>Aquificales</taxon>
        <taxon>Aquificaceae</taxon>
        <taxon>Aquifex</taxon>
    </lineage>
</organism>
<dbReference type="Proteomes" id="UP000606463">
    <property type="component" value="Unassembled WGS sequence"/>
</dbReference>
<comment type="function">
    <text evidence="1">Condensation of UDP-2,3-diacylglucosamine and 2,3-diacylglucosamine-1-phosphate to form lipid A disaccharide, a precursor of lipid A, a phosphorylated glycolipid that anchors the lipopolysaccharide to the outer membrane of the cell.</text>
</comment>
<dbReference type="EC" id="2.4.1.182" evidence="2 10"/>
<keyword evidence="8" id="KW-0443">Lipid metabolism</keyword>
<evidence type="ECO:0000313" key="11">
    <source>
        <dbReference type="EMBL" id="HIP98495.1"/>
    </source>
</evidence>
<dbReference type="EMBL" id="DQVE01000043">
    <property type="protein sequence ID" value="HIP98495.1"/>
    <property type="molecule type" value="Genomic_DNA"/>
</dbReference>